<dbReference type="PROSITE" id="PS51755">
    <property type="entry name" value="OMPR_PHOB"/>
    <property type="match status" value="1"/>
</dbReference>
<evidence type="ECO:0000256" key="2">
    <source>
        <dbReference type="ARBA" id="ARBA00023012"/>
    </source>
</evidence>
<dbReference type="PANTHER" id="PTHR48111">
    <property type="entry name" value="REGULATOR OF RPOS"/>
    <property type="match status" value="1"/>
</dbReference>
<dbReference type="GO" id="GO:0006355">
    <property type="term" value="P:regulation of DNA-templated transcription"/>
    <property type="evidence" value="ECO:0007669"/>
    <property type="project" value="InterPro"/>
</dbReference>
<evidence type="ECO:0000256" key="4">
    <source>
        <dbReference type="ARBA" id="ARBA00023125"/>
    </source>
</evidence>
<keyword evidence="1 6" id="KW-0597">Phosphoprotein</keyword>
<organism evidence="10">
    <name type="scientific">Thermus islandicus</name>
    <dbReference type="NCBI Taxonomy" id="540988"/>
    <lineage>
        <taxon>Bacteria</taxon>
        <taxon>Thermotogati</taxon>
        <taxon>Deinococcota</taxon>
        <taxon>Deinococci</taxon>
        <taxon>Thermales</taxon>
        <taxon>Thermaceae</taxon>
        <taxon>Thermus</taxon>
    </lineage>
</organism>
<dbReference type="Gene3D" id="1.10.10.10">
    <property type="entry name" value="Winged helix-like DNA-binding domain superfamily/Winged helix DNA-binding domain"/>
    <property type="match status" value="1"/>
</dbReference>
<dbReference type="Gene3D" id="3.40.50.2300">
    <property type="match status" value="1"/>
</dbReference>
<proteinExistence type="predicted"/>
<dbReference type="Pfam" id="PF00072">
    <property type="entry name" value="Response_reg"/>
    <property type="match status" value="1"/>
</dbReference>
<evidence type="ECO:0000256" key="7">
    <source>
        <dbReference type="PROSITE-ProRule" id="PRU01091"/>
    </source>
</evidence>
<evidence type="ECO:0000256" key="5">
    <source>
        <dbReference type="ARBA" id="ARBA00023163"/>
    </source>
</evidence>
<dbReference type="GO" id="GO:0005829">
    <property type="term" value="C:cytosol"/>
    <property type="evidence" value="ECO:0007669"/>
    <property type="project" value="TreeGrafter"/>
</dbReference>
<dbReference type="SUPFAM" id="SSF52172">
    <property type="entry name" value="CheY-like"/>
    <property type="match status" value="1"/>
</dbReference>
<evidence type="ECO:0000313" key="10">
    <source>
        <dbReference type="EMBL" id="HEH81663.1"/>
    </source>
</evidence>
<evidence type="ECO:0000256" key="1">
    <source>
        <dbReference type="ARBA" id="ARBA00022553"/>
    </source>
</evidence>
<evidence type="ECO:0000256" key="3">
    <source>
        <dbReference type="ARBA" id="ARBA00023015"/>
    </source>
</evidence>
<dbReference type="GO" id="GO:0000976">
    <property type="term" value="F:transcription cis-regulatory region binding"/>
    <property type="evidence" value="ECO:0007669"/>
    <property type="project" value="TreeGrafter"/>
</dbReference>
<feature type="DNA-binding region" description="OmpR/PhoB-type" evidence="7">
    <location>
        <begin position="120"/>
        <end position="213"/>
    </location>
</feature>
<dbReference type="InterPro" id="IPR036388">
    <property type="entry name" value="WH-like_DNA-bd_sf"/>
</dbReference>
<gene>
    <name evidence="11" type="ORF">ENP09_03840</name>
    <name evidence="10" type="ORF">ENP73_01325</name>
</gene>
<name>A0A7C2FQC2_9DEIN</name>
<dbReference type="InterPro" id="IPR001789">
    <property type="entry name" value="Sig_transdc_resp-reg_receiver"/>
</dbReference>
<dbReference type="InterPro" id="IPR001867">
    <property type="entry name" value="OmpR/PhoB-type_DNA-bd"/>
</dbReference>
<keyword evidence="2" id="KW-0902">Two-component regulatory system</keyword>
<dbReference type="GO" id="GO:0032993">
    <property type="term" value="C:protein-DNA complex"/>
    <property type="evidence" value="ECO:0007669"/>
    <property type="project" value="TreeGrafter"/>
</dbReference>
<feature type="domain" description="Response regulatory" evidence="8">
    <location>
        <begin position="2"/>
        <end position="113"/>
    </location>
</feature>
<keyword evidence="3" id="KW-0805">Transcription regulation</keyword>
<evidence type="ECO:0000313" key="11">
    <source>
        <dbReference type="EMBL" id="HEO42009.1"/>
    </source>
</evidence>
<keyword evidence="5" id="KW-0804">Transcription</keyword>
<dbReference type="SMART" id="SM00448">
    <property type="entry name" value="REC"/>
    <property type="match status" value="1"/>
</dbReference>
<dbReference type="CDD" id="cd00383">
    <property type="entry name" value="trans_reg_C"/>
    <property type="match status" value="1"/>
</dbReference>
<dbReference type="InterPro" id="IPR011006">
    <property type="entry name" value="CheY-like_superfamily"/>
</dbReference>
<evidence type="ECO:0000256" key="6">
    <source>
        <dbReference type="PROSITE-ProRule" id="PRU00169"/>
    </source>
</evidence>
<dbReference type="Gene3D" id="6.10.250.690">
    <property type="match status" value="1"/>
</dbReference>
<accession>A0A7C2FQC2</accession>
<sequence length="214" mass="24072">MRILLVEDDPGVREALELGLSLEGHEVRSAAGPRAALELLPWAEAVVLDVLLPEGDGFSLLKEIRARSEVPVLMLTALEGVEWRVKGLRAGADDYLVKPYSLQELLARLEALARRAKRREEVLAYKDLRLYPRRMEAFRGERRLSLSPKAFLLLKAFLEAPEEVLSKEALMLRVWGEPVEPATLEVHLSALRKALGEPNPIQTVRGHGYRLFLP</sequence>
<reference evidence="10" key="1">
    <citation type="journal article" date="2020" name="mSystems">
        <title>Genome- and Community-Level Interaction Insights into Carbon Utilization and Element Cycling Functions of Hydrothermarchaeota in Hydrothermal Sediment.</title>
        <authorList>
            <person name="Zhou Z."/>
            <person name="Liu Y."/>
            <person name="Xu W."/>
            <person name="Pan J."/>
            <person name="Luo Z.H."/>
            <person name="Li M."/>
        </authorList>
    </citation>
    <scope>NUCLEOTIDE SEQUENCE [LARGE SCALE GENOMIC DNA]</scope>
    <source>
        <strain evidence="11">SpSt-189</strain>
        <strain evidence="10">SpSt-246</strain>
    </source>
</reference>
<dbReference type="Pfam" id="PF00486">
    <property type="entry name" value="Trans_reg_C"/>
    <property type="match status" value="1"/>
</dbReference>
<dbReference type="EMBL" id="DSHZ01000192">
    <property type="protein sequence ID" value="HEO42009.1"/>
    <property type="molecule type" value="Genomic_DNA"/>
</dbReference>
<dbReference type="PROSITE" id="PS50110">
    <property type="entry name" value="RESPONSE_REGULATORY"/>
    <property type="match status" value="1"/>
</dbReference>
<feature type="domain" description="OmpR/PhoB-type" evidence="9">
    <location>
        <begin position="120"/>
        <end position="213"/>
    </location>
</feature>
<dbReference type="EMBL" id="DSKL01000056">
    <property type="protein sequence ID" value="HEH81663.1"/>
    <property type="molecule type" value="Genomic_DNA"/>
</dbReference>
<protein>
    <submittedName>
        <fullName evidence="10">Response regulator transcription factor</fullName>
    </submittedName>
</protein>
<dbReference type="GO" id="GO:0000156">
    <property type="term" value="F:phosphorelay response regulator activity"/>
    <property type="evidence" value="ECO:0007669"/>
    <property type="project" value="TreeGrafter"/>
</dbReference>
<dbReference type="SMART" id="SM00862">
    <property type="entry name" value="Trans_reg_C"/>
    <property type="match status" value="1"/>
</dbReference>
<evidence type="ECO:0000259" key="8">
    <source>
        <dbReference type="PROSITE" id="PS50110"/>
    </source>
</evidence>
<feature type="modified residue" description="4-aspartylphosphate" evidence="6">
    <location>
        <position position="49"/>
    </location>
</feature>
<evidence type="ECO:0000259" key="9">
    <source>
        <dbReference type="PROSITE" id="PS51755"/>
    </source>
</evidence>
<dbReference type="AlphaFoldDB" id="A0A7C2FQC2"/>
<dbReference type="PANTHER" id="PTHR48111:SF1">
    <property type="entry name" value="TWO-COMPONENT RESPONSE REGULATOR ORR33"/>
    <property type="match status" value="1"/>
</dbReference>
<comment type="caution">
    <text evidence="10">The sequence shown here is derived from an EMBL/GenBank/DDBJ whole genome shotgun (WGS) entry which is preliminary data.</text>
</comment>
<keyword evidence="4 7" id="KW-0238">DNA-binding</keyword>
<dbReference type="InterPro" id="IPR039420">
    <property type="entry name" value="WalR-like"/>
</dbReference>